<proteinExistence type="predicted"/>
<reference evidence="1 2" key="1">
    <citation type="submission" date="2022-06" db="EMBL/GenBank/DDBJ databases">
        <title>Genomic Encyclopedia of Type Strains, Phase I: the one thousand microbial genomes (KMG-I) project.</title>
        <authorList>
            <person name="Kyrpides N."/>
        </authorList>
    </citation>
    <scope>NUCLEOTIDE SEQUENCE [LARGE SCALE GENOMIC DNA]</scope>
    <source>
        <strain evidence="1 2">DSM 43889</strain>
    </source>
</reference>
<organism evidence="1 2">
    <name type="scientific">Actinoalloteichus caeruleus DSM 43889</name>
    <dbReference type="NCBI Taxonomy" id="1120930"/>
    <lineage>
        <taxon>Bacteria</taxon>
        <taxon>Bacillati</taxon>
        <taxon>Actinomycetota</taxon>
        <taxon>Actinomycetes</taxon>
        <taxon>Pseudonocardiales</taxon>
        <taxon>Pseudonocardiaceae</taxon>
        <taxon>Actinoalloteichus</taxon>
        <taxon>Actinoalloteichus cyanogriseus</taxon>
    </lineage>
</organism>
<accession>A0ABT1JE04</accession>
<evidence type="ECO:0000313" key="2">
    <source>
        <dbReference type="Proteomes" id="UP000791080"/>
    </source>
</evidence>
<comment type="caution">
    <text evidence="1">The sequence shown here is derived from an EMBL/GenBank/DDBJ whole genome shotgun (WGS) entry which is preliminary data.</text>
</comment>
<keyword evidence="2" id="KW-1185">Reference proteome</keyword>
<name>A0ABT1JE04_ACTCY</name>
<dbReference type="EMBL" id="AUBJ02000001">
    <property type="protein sequence ID" value="MCP2330735.1"/>
    <property type="molecule type" value="Genomic_DNA"/>
</dbReference>
<dbReference type="RefSeq" id="WP_026420282.1">
    <property type="nucleotide sequence ID" value="NZ_AUBJ02000001.1"/>
</dbReference>
<dbReference type="Proteomes" id="UP000791080">
    <property type="component" value="Unassembled WGS sequence"/>
</dbReference>
<protein>
    <submittedName>
        <fullName evidence="1">Uncharacterized protein</fullName>
    </submittedName>
</protein>
<evidence type="ECO:0000313" key="1">
    <source>
        <dbReference type="EMBL" id="MCP2330735.1"/>
    </source>
</evidence>
<sequence length="109" mass="12281">MTTDPTRLGLIEATTRHTVTAVLVTPALRRTSGLRPSEYEPRRLEVTYTREPGCDWHVVVSVTGPMVLHTGRPVRRIIGEYWGGARIETAPGWVQTFVERHHPEVVGRV</sequence>
<gene>
    <name evidence="1" type="ORF">G443_001005</name>
</gene>